<proteinExistence type="predicted"/>
<comment type="caution">
    <text evidence="1">The sequence shown here is derived from an EMBL/GenBank/DDBJ whole genome shotgun (WGS) entry which is preliminary data.</text>
</comment>
<evidence type="ECO:0000313" key="2">
    <source>
        <dbReference type="Proteomes" id="UP001601992"/>
    </source>
</evidence>
<name>A0ABW6SCU7_9NOCA</name>
<organism evidence="1 2">
    <name type="scientific">Nocardia jiangxiensis</name>
    <dbReference type="NCBI Taxonomy" id="282685"/>
    <lineage>
        <taxon>Bacteria</taxon>
        <taxon>Bacillati</taxon>
        <taxon>Actinomycetota</taxon>
        <taxon>Actinomycetes</taxon>
        <taxon>Mycobacteriales</taxon>
        <taxon>Nocardiaceae</taxon>
        <taxon>Nocardia</taxon>
    </lineage>
</organism>
<evidence type="ECO:0000313" key="1">
    <source>
        <dbReference type="EMBL" id="MFF3574125.1"/>
    </source>
</evidence>
<protein>
    <submittedName>
        <fullName evidence="1">Uncharacterized protein</fullName>
    </submittedName>
</protein>
<reference evidence="1 2" key="1">
    <citation type="submission" date="2024-10" db="EMBL/GenBank/DDBJ databases">
        <title>The Natural Products Discovery Center: Release of the First 8490 Sequenced Strains for Exploring Actinobacteria Biosynthetic Diversity.</title>
        <authorList>
            <person name="Kalkreuter E."/>
            <person name="Kautsar S.A."/>
            <person name="Yang D."/>
            <person name="Bader C.D."/>
            <person name="Teijaro C.N."/>
            <person name="Fluegel L."/>
            <person name="Davis C.M."/>
            <person name="Simpson J.R."/>
            <person name="Lauterbach L."/>
            <person name="Steele A.D."/>
            <person name="Gui C."/>
            <person name="Meng S."/>
            <person name="Li G."/>
            <person name="Viehrig K."/>
            <person name="Ye F."/>
            <person name="Su P."/>
            <person name="Kiefer A.F."/>
            <person name="Nichols A."/>
            <person name="Cepeda A.J."/>
            <person name="Yan W."/>
            <person name="Fan B."/>
            <person name="Jiang Y."/>
            <person name="Adhikari A."/>
            <person name="Zheng C.-J."/>
            <person name="Schuster L."/>
            <person name="Cowan T.M."/>
            <person name="Smanski M.J."/>
            <person name="Chevrette M.G."/>
            <person name="De Carvalho L.P.S."/>
            <person name="Shen B."/>
        </authorList>
    </citation>
    <scope>NUCLEOTIDE SEQUENCE [LARGE SCALE GENOMIC DNA]</scope>
    <source>
        <strain evidence="1 2">NPDC002593</strain>
    </source>
</reference>
<gene>
    <name evidence="1" type="ORF">ACFYXQ_40910</name>
</gene>
<dbReference type="EMBL" id="JBIAQY010000024">
    <property type="protein sequence ID" value="MFF3574125.1"/>
    <property type="molecule type" value="Genomic_DNA"/>
</dbReference>
<dbReference type="Proteomes" id="UP001601992">
    <property type="component" value="Unassembled WGS sequence"/>
</dbReference>
<dbReference type="RefSeq" id="WP_040828829.1">
    <property type="nucleotide sequence ID" value="NZ_JBIAQY010000024.1"/>
</dbReference>
<sequence>MNVEKLRTAEDWVALYRYEFALPVIERGGYVMLPITSRIGVLHLPTVRAERVSESLVEEGMSAPVLARQIRWSFVVTPDDPPGPQVVDVLNRIDIGIPAIGSAIMLPTGLGRWTREGCHWVVPPTGDDTTLPPLSAVITTALAVGGGED</sequence>
<accession>A0ABW6SCU7</accession>
<keyword evidence="2" id="KW-1185">Reference proteome</keyword>